<evidence type="ECO:0000256" key="9">
    <source>
        <dbReference type="ARBA" id="ARBA00029447"/>
    </source>
</evidence>
<dbReference type="EMBL" id="PVUH01000006">
    <property type="protein sequence ID" value="PRW93162.1"/>
    <property type="molecule type" value="Genomic_DNA"/>
</dbReference>
<dbReference type="SUPFAM" id="SSF58104">
    <property type="entry name" value="Methyl-accepting chemotaxis protein (MCP) signaling domain"/>
    <property type="match status" value="1"/>
</dbReference>
<reference evidence="15 16" key="1">
    <citation type="submission" date="2018-03" db="EMBL/GenBank/DDBJ databases">
        <title>Blue discolouration in mozzarella cheese caused by Pseudomonas fluorescens.</title>
        <authorList>
            <person name="Chiesa F."/>
            <person name="Dalmasso A."/>
            <person name="Lomonaco S."/>
        </authorList>
    </citation>
    <scope>NUCLEOTIDE SEQUENCE [LARGE SCALE GENOMIC DNA]</scope>
    <source>
        <strain evidence="15 16">11293</strain>
    </source>
</reference>
<dbReference type="SMART" id="SM00304">
    <property type="entry name" value="HAMP"/>
    <property type="match status" value="2"/>
</dbReference>
<keyword evidence="2" id="KW-1003">Cell membrane</keyword>
<feature type="transmembrane region" description="Helical" evidence="12">
    <location>
        <begin position="188"/>
        <end position="210"/>
    </location>
</feature>
<sequence>MSLRHLNIAPRAFIGFAFIAVLVVLLGVFAVNRMTQMRQSSQDMSANQLPSMTHLGTITENVLRMRILSFRVLVNREPAALQEAETRIGVLADKVKTAQAKYATLPAGAEEAALYKAFGVTLDNYLKAQAEMVALSKQGKVDEMRALINSRIKDGTDQMGEQLNKLIAINAADAKQADEDAGQSYEGAITGVVAVSVVAALLTVLLAWLLTRSIVTPLRKAVEVAETIAAGNLSKTIEDDGKDEPARLLSALSTMQASLRQTIQHIAGSATQLASAAEELSAVTEEASRGLQQQNNEIDQAATAVNEMTAAVEEVARNAVSTSEASGQSNQAAREGRDRVMETVGAIQIMTQDVQNTSAMIEGLAAQGRDIGKVLDVIRAIAEQTNLLALNAAIEAARAGEAGRGFAVVADEVRALAHRTAQSTQEIEKMVAGIQNGTGEAVQSMQQSNQRSQTTLEMARAAGASLEQITASISLINERNLVIASASEEQAQVSREVDRNLVNIRDLATQSAAGANQTSAASHELSRLAVDLNGMVARFVV</sequence>
<dbReference type="InterPro" id="IPR003660">
    <property type="entry name" value="HAMP_dom"/>
</dbReference>
<gene>
    <name evidence="15" type="ORF">C7A10_11790</name>
</gene>
<dbReference type="InterPro" id="IPR004090">
    <property type="entry name" value="Chemotax_Me-accpt_rcpt"/>
</dbReference>
<organism evidence="15 16">
    <name type="scientific">Pseudomonas fluorescens</name>
    <dbReference type="NCBI Taxonomy" id="294"/>
    <lineage>
        <taxon>Bacteria</taxon>
        <taxon>Pseudomonadati</taxon>
        <taxon>Pseudomonadota</taxon>
        <taxon>Gammaproteobacteria</taxon>
        <taxon>Pseudomonadales</taxon>
        <taxon>Pseudomonadaceae</taxon>
        <taxon>Pseudomonas</taxon>
    </lineage>
</organism>
<dbReference type="Pfam" id="PF12729">
    <property type="entry name" value="4HB_MCP_1"/>
    <property type="match status" value="1"/>
</dbReference>
<protein>
    <submittedName>
        <fullName evidence="15">Methyl-accepting chemotaxis protein</fullName>
    </submittedName>
</protein>
<dbReference type="GO" id="GO:0004888">
    <property type="term" value="F:transmembrane signaling receptor activity"/>
    <property type="evidence" value="ECO:0007669"/>
    <property type="project" value="InterPro"/>
</dbReference>
<keyword evidence="6 12" id="KW-1133">Transmembrane helix</keyword>
<evidence type="ECO:0000259" key="13">
    <source>
        <dbReference type="PROSITE" id="PS50111"/>
    </source>
</evidence>
<keyword evidence="5 12" id="KW-0812">Transmembrane</keyword>
<name>A0A2T0ID10_PSEFL</name>
<evidence type="ECO:0000256" key="6">
    <source>
        <dbReference type="ARBA" id="ARBA00022989"/>
    </source>
</evidence>
<evidence type="ECO:0000256" key="12">
    <source>
        <dbReference type="SAM" id="Phobius"/>
    </source>
</evidence>
<proteinExistence type="inferred from homology"/>
<evidence type="ECO:0000256" key="10">
    <source>
        <dbReference type="PROSITE-ProRule" id="PRU00284"/>
    </source>
</evidence>
<dbReference type="Pfam" id="PF00015">
    <property type="entry name" value="MCPsignal"/>
    <property type="match status" value="1"/>
</dbReference>
<dbReference type="AlphaFoldDB" id="A0A2T0ID10"/>
<keyword evidence="7 12" id="KW-0472">Membrane</keyword>
<evidence type="ECO:0000256" key="8">
    <source>
        <dbReference type="ARBA" id="ARBA00023224"/>
    </source>
</evidence>
<dbReference type="CDD" id="cd11386">
    <property type="entry name" value="MCP_signal"/>
    <property type="match status" value="1"/>
</dbReference>
<comment type="subcellular location">
    <subcellularLocation>
        <location evidence="1">Cell membrane</location>
        <topology evidence="1">Multi-pass membrane protein</topology>
    </subcellularLocation>
</comment>
<evidence type="ECO:0000259" key="14">
    <source>
        <dbReference type="PROSITE" id="PS50885"/>
    </source>
</evidence>
<dbReference type="PANTHER" id="PTHR32089">
    <property type="entry name" value="METHYL-ACCEPTING CHEMOTAXIS PROTEIN MCPB"/>
    <property type="match status" value="1"/>
</dbReference>
<dbReference type="GO" id="GO:0007165">
    <property type="term" value="P:signal transduction"/>
    <property type="evidence" value="ECO:0007669"/>
    <property type="project" value="UniProtKB-KW"/>
</dbReference>
<evidence type="ECO:0000313" key="16">
    <source>
        <dbReference type="Proteomes" id="UP000239731"/>
    </source>
</evidence>
<evidence type="ECO:0000256" key="4">
    <source>
        <dbReference type="ARBA" id="ARBA00022500"/>
    </source>
</evidence>
<dbReference type="InterPro" id="IPR024478">
    <property type="entry name" value="HlyB_4HB_MCP"/>
</dbReference>
<accession>A0A2T0ID10</accession>
<feature type="region of interest" description="Disordered" evidence="11">
    <location>
        <begin position="318"/>
        <end position="338"/>
    </location>
</feature>
<feature type="compositionally biased region" description="Polar residues" evidence="11">
    <location>
        <begin position="319"/>
        <end position="332"/>
    </location>
</feature>
<evidence type="ECO:0000256" key="5">
    <source>
        <dbReference type="ARBA" id="ARBA00022692"/>
    </source>
</evidence>
<keyword evidence="8 10" id="KW-0807">Transducer</keyword>
<keyword evidence="3" id="KW-0488">Methylation</keyword>
<dbReference type="CDD" id="cd06225">
    <property type="entry name" value="HAMP"/>
    <property type="match status" value="1"/>
</dbReference>
<feature type="domain" description="Methyl-accepting transducer" evidence="13">
    <location>
        <begin position="269"/>
        <end position="505"/>
    </location>
</feature>
<dbReference type="GO" id="GO:0005886">
    <property type="term" value="C:plasma membrane"/>
    <property type="evidence" value="ECO:0007669"/>
    <property type="project" value="UniProtKB-SubCell"/>
</dbReference>
<evidence type="ECO:0000256" key="11">
    <source>
        <dbReference type="SAM" id="MobiDB-lite"/>
    </source>
</evidence>
<dbReference type="Proteomes" id="UP000239731">
    <property type="component" value="Unassembled WGS sequence"/>
</dbReference>
<dbReference type="PANTHER" id="PTHR32089:SF120">
    <property type="entry name" value="METHYL-ACCEPTING CHEMOTAXIS PROTEIN TLPQ"/>
    <property type="match status" value="1"/>
</dbReference>
<evidence type="ECO:0000256" key="7">
    <source>
        <dbReference type="ARBA" id="ARBA00023136"/>
    </source>
</evidence>
<evidence type="ECO:0000256" key="2">
    <source>
        <dbReference type="ARBA" id="ARBA00022475"/>
    </source>
</evidence>
<dbReference type="PROSITE" id="PS50885">
    <property type="entry name" value="HAMP"/>
    <property type="match status" value="1"/>
</dbReference>
<comment type="caution">
    <text evidence="15">The sequence shown here is derived from an EMBL/GenBank/DDBJ whole genome shotgun (WGS) entry which is preliminary data.</text>
</comment>
<dbReference type="RefSeq" id="WP_096144177.1">
    <property type="nucleotide sequence ID" value="NZ_NPKB01000076.1"/>
</dbReference>
<dbReference type="PROSITE" id="PS50111">
    <property type="entry name" value="CHEMOTAXIS_TRANSDUC_2"/>
    <property type="match status" value="1"/>
</dbReference>
<feature type="transmembrane region" description="Helical" evidence="12">
    <location>
        <begin position="12"/>
        <end position="31"/>
    </location>
</feature>
<dbReference type="GO" id="GO:0006935">
    <property type="term" value="P:chemotaxis"/>
    <property type="evidence" value="ECO:0007669"/>
    <property type="project" value="UniProtKB-KW"/>
</dbReference>
<dbReference type="Pfam" id="PF00672">
    <property type="entry name" value="HAMP"/>
    <property type="match status" value="1"/>
</dbReference>
<evidence type="ECO:0000313" key="15">
    <source>
        <dbReference type="EMBL" id="PRW93162.1"/>
    </source>
</evidence>
<dbReference type="SMART" id="SM01358">
    <property type="entry name" value="HBM"/>
    <property type="match status" value="1"/>
</dbReference>
<evidence type="ECO:0000256" key="3">
    <source>
        <dbReference type="ARBA" id="ARBA00022481"/>
    </source>
</evidence>
<dbReference type="InterPro" id="IPR004089">
    <property type="entry name" value="MCPsignal_dom"/>
</dbReference>
<dbReference type="FunFam" id="1.10.287.950:FF:000001">
    <property type="entry name" value="Methyl-accepting chemotaxis sensory transducer"/>
    <property type="match status" value="1"/>
</dbReference>
<dbReference type="PRINTS" id="PR00260">
    <property type="entry name" value="CHEMTRNSDUCR"/>
</dbReference>
<feature type="domain" description="HAMP" evidence="14">
    <location>
        <begin position="212"/>
        <end position="264"/>
    </location>
</feature>
<evidence type="ECO:0000256" key="1">
    <source>
        <dbReference type="ARBA" id="ARBA00004651"/>
    </source>
</evidence>
<dbReference type="Gene3D" id="1.10.287.950">
    <property type="entry name" value="Methyl-accepting chemotaxis protein"/>
    <property type="match status" value="1"/>
</dbReference>
<dbReference type="SMART" id="SM00283">
    <property type="entry name" value="MA"/>
    <property type="match status" value="1"/>
</dbReference>
<dbReference type="InterPro" id="IPR032255">
    <property type="entry name" value="HBM"/>
</dbReference>
<keyword evidence="4" id="KW-0145">Chemotaxis</keyword>
<comment type="similarity">
    <text evidence="9">Belongs to the methyl-accepting chemotaxis (MCP) protein family.</text>
</comment>